<reference evidence="2 3" key="1">
    <citation type="submission" date="2021-01" db="EMBL/GenBank/DDBJ databases">
        <title>Tumebacillus sp. strain ITR2 16S ribosomal RNA gene Genome sequencing and assembly.</title>
        <authorList>
            <person name="Kang M."/>
        </authorList>
    </citation>
    <scope>NUCLEOTIDE SEQUENCE [LARGE SCALE GENOMIC DNA]</scope>
    <source>
        <strain evidence="2 3">ITR2</strain>
    </source>
</reference>
<evidence type="ECO:0000313" key="2">
    <source>
        <dbReference type="EMBL" id="MBL0388210.1"/>
    </source>
</evidence>
<gene>
    <name evidence="2" type="ORF">JJB07_16475</name>
</gene>
<protein>
    <submittedName>
        <fullName evidence="2">Uncharacterized protein</fullName>
    </submittedName>
</protein>
<evidence type="ECO:0000256" key="1">
    <source>
        <dbReference type="SAM" id="Phobius"/>
    </source>
</evidence>
<dbReference type="RefSeq" id="WP_201636959.1">
    <property type="nucleotide sequence ID" value="NZ_JAEQNB010000005.1"/>
</dbReference>
<keyword evidence="1" id="KW-0812">Transmembrane</keyword>
<name>A0ABS1JD64_9BACL</name>
<feature type="transmembrane region" description="Helical" evidence="1">
    <location>
        <begin position="23"/>
        <end position="43"/>
    </location>
</feature>
<dbReference type="Proteomes" id="UP000602284">
    <property type="component" value="Unassembled WGS sequence"/>
</dbReference>
<accession>A0ABS1JD64</accession>
<evidence type="ECO:0000313" key="3">
    <source>
        <dbReference type="Proteomes" id="UP000602284"/>
    </source>
</evidence>
<keyword evidence="1" id="KW-1133">Transmembrane helix</keyword>
<sequence length="81" mass="9264">MAKEKPTFSTRAAEELYWSGRQLIKLLAIVIACGITLFIAQFFSKVLFLLIAFIGFILSLATVTYMIGHFVRFLVFKSRQQ</sequence>
<feature type="transmembrane region" description="Helical" evidence="1">
    <location>
        <begin position="49"/>
        <end position="75"/>
    </location>
</feature>
<proteinExistence type="predicted"/>
<keyword evidence="1" id="KW-0472">Membrane</keyword>
<dbReference type="EMBL" id="JAEQNB010000005">
    <property type="protein sequence ID" value="MBL0388210.1"/>
    <property type="molecule type" value="Genomic_DNA"/>
</dbReference>
<organism evidence="2 3">
    <name type="scientific">Tumebacillus amylolyticus</name>
    <dbReference type="NCBI Taxonomy" id="2801339"/>
    <lineage>
        <taxon>Bacteria</taxon>
        <taxon>Bacillati</taxon>
        <taxon>Bacillota</taxon>
        <taxon>Bacilli</taxon>
        <taxon>Bacillales</taxon>
        <taxon>Alicyclobacillaceae</taxon>
        <taxon>Tumebacillus</taxon>
    </lineage>
</organism>
<keyword evidence="3" id="KW-1185">Reference proteome</keyword>
<comment type="caution">
    <text evidence="2">The sequence shown here is derived from an EMBL/GenBank/DDBJ whole genome shotgun (WGS) entry which is preliminary data.</text>
</comment>